<dbReference type="InterPro" id="IPR009078">
    <property type="entry name" value="Ferritin-like_SF"/>
</dbReference>
<evidence type="ECO:0000256" key="6">
    <source>
        <dbReference type="ARBA" id="ARBA00023002"/>
    </source>
</evidence>
<evidence type="ECO:0000256" key="2">
    <source>
        <dbReference type="ARBA" id="ARBA00022434"/>
    </source>
</evidence>
<keyword evidence="4" id="KW-0410">Iron transport</keyword>
<dbReference type="InterPro" id="IPR008331">
    <property type="entry name" value="Ferritin_DPS_dom"/>
</dbReference>
<dbReference type="PRINTS" id="PR00601">
    <property type="entry name" value="BACFERRITIN"/>
</dbReference>
<dbReference type="GO" id="GO:0004322">
    <property type="term" value="F:ferroxidase activity"/>
    <property type="evidence" value="ECO:0007669"/>
    <property type="project" value="TreeGrafter"/>
</dbReference>
<dbReference type="PANTHER" id="PTHR30295:SF9">
    <property type="entry name" value="BACTERIOFERRITIN"/>
    <property type="match status" value="1"/>
</dbReference>
<keyword evidence="7" id="KW-0408">Iron</keyword>
<keyword evidence="2" id="KW-0409">Iron storage</keyword>
<keyword evidence="5" id="KW-0479">Metal-binding</keyword>
<dbReference type="SUPFAM" id="SSF47240">
    <property type="entry name" value="Ferritin-like"/>
    <property type="match status" value="1"/>
</dbReference>
<evidence type="ECO:0000259" key="12">
    <source>
        <dbReference type="PROSITE" id="PS50905"/>
    </source>
</evidence>
<dbReference type="GO" id="GO:0006826">
    <property type="term" value="P:iron ion transport"/>
    <property type="evidence" value="ECO:0007669"/>
    <property type="project" value="UniProtKB-KW"/>
</dbReference>
<dbReference type="CDD" id="cd00907">
    <property type="entry name" value="Bacterioferritin"/>
    <property type="match status" value="1"/>
</dbReference>
<evidence type="ECO:0000256" key="10">
    <source>
        <dbReference type="ARBA" id="ARBA00047178"/>
    </source>
</evidence>
<dbReference type="FunFam" id="1.20.1260.10:FF:000005">
    <property type="entry name" value="Bacterioferritin"/>
    <property type="match status" value="1"/>
</dbReference>
<evidence type="ECO:0000256" key="1">
    <source>
        <dbReference type="ARBA" id="ARBA00008093"/>
    </source>
</evidence>
<evidence type="ECO:0000256" key="11">
    <source>
        <dbReference type="ARBA" id="ARBA00047212"/>
    </source>
</evidence>
<sequence length="157" mass="18030">MKGNKKVIDTLNTLLTGELSAADQYFIHSRMYQDWGLQKLFERLEHESKEELEHAEKLIERILFLEGKPDVAARDPLRVGSDVPGMLKNDLTLELEVVAALKEAIALCESQKDYQTREILEVLLKDTEEDHTYWLEKQLGLIDKIGLQNYLQSQMGG</sequence>
<dbReference type="Gene3D" id="1.20.1260.10">
    <property type="match status" value="1"/>
</dbReference>
<protein>
    <recommendedName>
        <fullName evidence="10">Bacterial ferritin</fullName>
    </recommendedName>
    <alternativeName>
        <fullName evidence="11">Bacterial non-heme ferritin</fullName>
    </alternativeName>
</protein>
<gene>
    <name evidence="13" type="ORF">MNBD_GAMMA23-1886</name>
</gene>
<keyword evidence="8" id="KW-0406">Ion transport</keyword>
<dbReference type="InterPro" id="IPR002024">
    <property type="entry name" value="Bacterioferritin"/>
</dbReference>
<dbReference type="PROSITE" id="PS00549">
    <property type="entry name" value="BACTERIOFERRITIN"/>
    <property type="match status" value="1"/>
</dbReference>
<organism evidence="13">
    <name type="scientific">hydrothermal vent metagenome</name>
    <dbReference type="NCBI Taxonomy" id="652676"/>
    <lineage>
        <taxon>unclassified sequences</taxon>
        <taxon>metagenomes</taxon>
        <taxon>ecological metagenomes</taxon>
    </lineage>
</organism>
<name>A0A3B1AQK7_9ZZZZ</name>
<evidence type="ECO:0000256" key="4">
    <source>
        <dbReference type="ARBA" id="ARBA00022496"/>
    </source>
</evidence>
<dbReference type="PIRSF" id="PIRSF002560">
    <property type="entry name" value="Bacterioferritin"/>
    <property type="match status" value="1"/>
</dbReference>
<keyword evidence="3" id="KW-0813">Transport</keyword>
<feature type="domain" description="Ferritin-like diiron" evidence="12">
    <location>
        <begin position="1"/>
        <end position="146"/>
    </location>
</feature>
<keyword evidence="6 13" id="KW-0560">Oxidoreductase</keyword>
<dbReference type="Pfam" id="PF00210">
    <property type="entry name" value="Ferritin"/>
    <property type="match status" value="1"/>
</dbReference>
<evidence type="ECO:0000256" key="5">
    <source>
        <dbReference type="ARBA" id="ARBA00022723"/>
    </source>
</evidence>
<comment type="similarity">
    <text evidence="1">Belongs to the bacterioferritin family.</text>
</comment>
<comment type="catalytic activity">
    <reaction evidence="9">
        <text>Fe(2+)(in) = Fe(2+)(out)</text>
        <dbReference type="Rhea" id="RHEA:28486"/>
        <dbReference type="ChEBI" id="CHEBI:29033"/>
    </reaction>
</comment>
<dbReference type="InterPro" id="IPR012347">
    <property type="entry name" value="Ferritin-like"/>
</dbReference>
<dbReference type="AlphaFoldDB" id="A0A3B1AQK7"/>
<dbReference type="GO" id="GO:0008199">
    <property type="term" value="F:ferric iron binding"/>
    <property type="evidence" value="ECO:0007669"/>
    <property type="project" value="InterPro"/>
</dbReference>
<dbReference type="PANTHER" id="PTHR30295">
    <property type="entry name" value="BACTERIOFERRITIN"/>
    <property type="match status" value="1"/>
</dbReference>
<dbReference type="NCBIfam" id="TIGR00754">
    <property type="entry name" value="bfr"/>
    <property type="match status" value="1"/>
</dbReference>
<dbReference type="GO" id="GO:0005829">
    <property type="term" value="C:cytosol"/>
    <property type="evidence" value="ECO:0007669"/>
    <property type="project" value="TreeGrafter"/>
</dbReference>
<evidence type="ECO:0000256" key="7">
    <source>
        <dbReference type="ARBA" id="ARBA00023004"/>
    </source>
</evidence>
<evidence type="ECO:0000256" key="3">
    <source>
        <dbReference type="ARBA" id="ARBA00022448"/>
    </source>
</evidence>
<proteinExistence type="inferred from homology"/>
<evidence type="ECO:0000256" key="9">
    <source>
        <dbReference type="ARBA" id="ARBA00036243"/>
    </source>
</evidence>
<dbReference type="GO" id="GO:0020037">
    <property type="term" value="F:heme binding"/>
    <property type="evidence" value="ECO:0007669"/>
    <property type="project" value="TreeGrafter"/>
</dbReference>
<reference evidence="13" key="1">
    <citation type="submission" date="2018-06" db="EMBL/GenBank/DDBJ databases">
        <authorList>
            <person name="Zhirakovskaya E."/>
        </authorList>
    </citation>
    <scope>NUCLEOTIDE SEQUENCE</scope>
</reference>
<dbReference type="InterPro" id="IPR009040">
    <property type="entry name" value="Ferritin-like_diiron"/>
</dbReference>
<evidence type="ECO:0000256" key="8">
    <source>
        <dbReference type="ARBA" id="ARBA00023065"/>
    </source>
</evidence>
<dbReference type="PROSITE" id="PS50905">
    <property type="entry name" value="FERRITIN_LIKE"/>
    <property type="match status" value="1"/>
</dbReference>
<accession>A0A3B1AQK7</accession>
<dbReference type="EMBL" id="UOFT01000041">
    <property type="protein sequence ID" value="VAW94966.1"/>
    <property type="molecule type" value="Genomic_DNA"/>
</dbReference>
<dbReference type="GO" id="GO:0006879">
    <property type="term" value="P:intracellular iron ion homeostasis"/>
    <property type="evidence" value="ECO:0007669"/>
    <property type="project" value="UniProtKB-KW"/>
</dbReference>
<evidence type="ECO:0000313" key="13">
    <source>
        <dbReference type="EMBL" id="VAW94966.1"/>
    </source>
</evidence>